<reference evidence="3" key="1">
    <citation type="journal article" date="2019" name="Int. J. Syst. Evol. Microbiol.">
        <title>The Global Catalogue of Microorganisms (GCM) 10K type strain sequencing project: providing services to taxonomists for standard genome sequencing and annotation.</title>
        <authorList>
            <consortium name="The Broad Institute Genomics Platform"/>
            <consortium name="The Broad Institute Genome Sequencing Center for Infectious Disease"/>
            <person name="Wu L."/>
            <person name="Ma J."/>
        </authorList>
    </citation>
    <scope>NUCLEOTIDE SEQUENCE [LARGE SCALE GENOMIC DNA]</scope>
    <source>
        <strain evidence="3">CCUG 62114</strain>
    </source>
</reference>
<dbReference type="EMBL" id="JBHTJM010000002">
    <property type="protein sequence ID" value="MFD0962877.1"/>
    <property type="molecule type" value="Genomic_DNA"/>
</dbReference>
<accession>A0ABW3HZU1</accession>
<name>A0ABW3HZU1_9FLAO</name>
<keyword evidence="1" id="KW-0472">Membrane</keyword>
<evidence type="ECO:0000256" key="1">
    <source>
        <dbReference type="SAM" id="Phobius"/>
    </source>
</evidence>
<proteinExistence type="predicted"/>
<keyword evidence="1" id="KW-1133">Transmembrane helix</keyword>
<comment type="caution">
    <text evidence="2">The sequence shown here is derived from an EMBL/GenBank/DDBJ whole genome shotgun (WGS) entry which is preliminary data.</text>
</comment>
<dbReference type="Proteomes" id="UP001596997">
    <property type="component" value="Unassembled WGS sequence"/>
</dbReference>
<evidence type="ECO:0000313" key="3">
    <source>
        <dbReference type="Proteomes" id="UP001596997"/>
    </source>
</evidence>
<keyword evidence="1" id="KW-0812">Transmembrane</keyword>
<protein>
    <submittedName>
        <fullName evidence="2">Uncharacterized protein</fullName>
    </submittedName>
</protein>
<organism evidence="2 3">
    <name type="scientific">Pseudofulvibacter geojedonensis</name>
    <dbReference type="NCBI Taxonomy" id="1123758"/>
    <lineage>
        <taxon>Bacteria</taxon>
        <taxon>Pseudomonadati</taxon>
        <taxon>Bacteroidota</taxon>
        <taxon>Flavobacteriia</taxon>
        <taxon>Flavobacteriales</taxon>
        <taxon>Flavobacteriaceae</taxon>
        <taxon>Pseudofulvibacter</taxon>
    </lineage>
</organism>
<feature type="transmembrane region" description="Helical" evidence="1">
    <location>
        <begin position="7"/>
        <end position="29"/>
    </location>
</feature>
<gene>
    <name evidence="2" type="ORF">ACFQ1O_02540</name>
</gene>
<keyword evidence="3" id="KW-1185">Reference proteome</keyword>
<dbReference type="RefSeq" id="WP_377712982.1">
    <property type="nucleotide sequence ID" value="NZ_JBHTJM010000002.1"/>
</dbReference>
<feature type="transmembrane region" description="Helical" evidence="1">
    <location>
        <begin position="41"/>
        <end position="58"/>
    </location>
</feature>
<sequence length="83" mass="9530">MKKILGVLFYILGFFLSIVVVFGTLPGFFKRLNFRDIPYTIGQLVGLALFVIPIFLLFKYAKKWTKKEPNVNTLEIDDIGKSN</sequence>
<evidence type="ECO:0000313" key="2">
    <source>
        <dbReference type="EMBL" id="MFD0962877.1"/>
    </source>
</evidence>